<dbReference type="AlphaFoldDB" id="A0A6H1ZBR1"/>
<feature type="transmembrane region" description="Helical" evidence="1">
    <location>
        <begin position="12"/>
        <end position="35"/>
    </location>
</feature>
<dbReference type="EMBL" id="MT143984">
    <property type="protein sequence ID" value="QJA44994.1"/>
    <property type="molecule type" value="Genomic_DNA"/>
</dbReference>
<organism evidence="2">
    <name type="scientific">viral metagenome</name>
    <dbReference type="NCBI Taxonomy" id="1070528"/>
    <lineage>
        <taxon>unclassified sequences</taxon>
        <taxon>metagenomes</taxon>
        <taxon>organismal metagenomes</taxon>
    </lineage>
</organism>
<proteinExistence type="predicted"/>
<accession>A0A6H1ZBR1</accession>
<sequence length="92" mass="9665">MDLSGIGSVAGGFWGGVIAGGIGAGLISLVAVYLIKNLLLSDTVLKYLSSHVDEIIDSVQKKDEAVGRAIRERLIVFAEKVIKELKAPNGIS</sequence>
<keyword evidence="1" id="KW-1133">Transmembrane helix</keyword>
<protein>
    <recommendedName>
        <fullName evidence="4">Holin</fullName>
    </recommendedName>
</protein>
<keyword evidence="1" id="KW-0472">Membrane</keyword>
<evidence type="ECO:0008006" key="4">
    <source>
        <dbReference type="Google" id="ProtNLM"/>
    </source>
</evidence>
<evidence type="ECO:0000256" key="1">
    <source>
        <dbReference type="SAM" id="Phobius"/>
    </source>
</evidence>
<gene>
    <name evidence="2" type="ORF">TM448A00171_0013</name>
    <name evidence="3" type="ORF">TM448B00200_0011</name>
</gene>
<reference evidence="2" key="1">
    <citation type="submission" date="2020-03" db="EMBL/GenBank/DDBJ databases">
        <title>The deep terrestrial virosphere.</title>
        <authorList>
            <person name="Holmfeldt K."/>
            <person name="Nilsson E."/>
            <person name="Simone D."/>
            <person name="Lopez-Fernandez M."/>
            <person name="Wu X."/>
            <person name="de Brujin I."/>
            <person name="Lundin D."/>
            <person name="Andersson A."/>
            <person name="Bertilsson S."/>
            <person name="Dopson M."/>
        </authorList>
    </citation>
    <scope>NUCLEOTIDE SEQUENCE</scope>
    <source>
        <strain evidence="2">TM448A00171</strain>
        <strain evidence="3">TM448B00200</strain>
    </source>
</reference>
<dbReference type="EMBL" id="MT144599">
    <property type="protein sequence ID" value="QJH94304.1"/>
    <property type="molecule type" value="Genomic_DNA"/>
</dbReference>
<keyword evidence="1" id="KW-0812">Transmembrane</keyword>
<name>A0A6H1ZBR1_9ZZZZ</name>
<evidence type="ECO:0000313" key="3">
    <source>
        <dbReference type="EMBL" id="QJH94304.1"/>
    </source>
</evidence>
<evidence type="ECO:0000313" key="2">
    <source>
        <dbReference type="EMBL" id="QJA44994.1"/>
    </source>
</evidence>